<name>A0A8J4ELX5_9ACTN</name>
<accession>A0A8J4ELX5</accession>
<dbReference type="PROSITE" id="PS51000">
    <property type="entry name" value="HTH_DEOR_2"/>
    <property type="match status" value="1"/>
</dbReference>
<organism evidence="5 6">
    <name type="scientific">Actinocatenispora comari</name>
    <dbReference type="NCBI Taxonomy" id="2807577"/>
    <lineage>
        <taxon>Bacteria</taxon>
        <taxon>Bacillati</taxon>
        <taxon>Actinomycetota</taxon>
        <taxon>Actinomycetes</taxon>
        <taxon>Micromonosporales</taxon>
        <taxon>Micromonosporaceae</taxon>
        <taxon>Actinocatenispora</taxon>
    </lineage>
</organism>
<dbReference type="InterPro" id="IPR051534">
    <property type="entry name" value="CBASS_pafABC_assoc_protein"/>
</dbReference>
<proteinExistence type="predicted"/>
<dbReference type="PROSITE" id="PS52050">
    <property type="entry name" value="WYL"/>
    <property type="match status" value="1"/>
</dbReference>
<protein>
    <submittedName>
        <fullName evidence="5">DNA-binding transcriptional regulator</fullName>
    </submittedName>
</protein>
<gene>
    <name evidence="5" type="ORF">NUM_13030</name>
</gene>
<dbReference type="InterPro" id="IPR013196">
    <property type="entry name" value="HTH_11"/>
</dbReference>
<dbReference type="EMBL" id="BOPO01000017">
    <property type="protein sequence ID" value="GIL26049.1"/>
    <property type="molecule type" value="Genomic_DNA"/>
</dbReference>
<evidence type="ECO:0000259" key="4">
    <source>
        <dbReference type="PROSITE" id="PS51000"/>
    </source>
</evidence>
<evidence type="ECO:0000256" key="1">
    <source>
        <dbReference type="ARBA" id="ARBA00023015"/>
    </source>
</evidence>
<dbReference type="InterPro" id="IPR028349">
    <property type="entry name" value="PafC-like"/>
</dbReference>
<dbReference type="InterPro" id="IPR001034">
    <property type="entry name" value="DeoR_HTH"/>
</dbReference>
<dbReference type="SUPFAM" id="SSF46785">
    <property type="entry name" value="Winged helix' DNA-binding domain"/>
    <property type="match status" value="1"/>
</dbReference>
<dbReference type="PANTHER" id="PTHR34580:SF3">
    <property type="entry name" value="PROTEIN PAFB"/>
    <property type="match status" value="1"/>
</dbReference>
<dbReference type="Proteomes" id="UP000614996">
    <property type="component" value="Unassembled WGS sequence"/>
</dbReference>
<reference evidence="6" key="1">
    <citation type="journal article" date="2021" name="Int. J. Syst. Evol. Microbiol.">
        <title>Actinocatenispora comari sp. nov., an endophytic actinomycete isolated from aerial parts of Comarum salesowianum.</title>
        <authorList>
            <person name="Oyunbileg N."/>
            <person name="Iizaka Y."/>
            <person name="Hamada M."/>
            <person name="Davaapurev B.O."/>
            <person name="Fukumoto A."/>
            <person name="Tsetseg B."/>
            <person name="Kato F."/>
            <person name="Tamura T."/>
            <person name="Batkhuu J."/>
            <person name="Anzai Y."/>
        </authorList>
    </citation>
    <scope>NUCLEOTIDE SEQUENCE [LARGE SCALE GENOMIC DNA]</scope>
    <source>
        <strain evidence="6">NUM-2625</strain>
    </source>
</reference>
<evidence type="ECO:0000256" key="2">
    <source>
        <dbReference type="ARBA" id="ARBA00023125"/>
    </source>
</evidence>
<evidence type="ECO:0000313" key="6">
    <source>
        <dbReference type="Proteomes" id="UP000614996"/>
    </source>
</evidence>
<dbReference type="Pfam" id="PF08279">
    <property type="entry name" value="HTH_11"/>
    <property type="match status" value="1"/>
</dbReference>
<dbReference type="Gene3D" id="1.10.10.10">
    <property type="entry name" value="Winged helix-like DNA-binding domain superfamily/Winged helix DNA-binding domain"/>
    <property type="match status" value="1"/>
</dbReference>
<dbReference type="PROSITE" id="PS00894">
    <property type="entry name" value="HTH_DEOR_1"/>
    <property type="match status" value="1"/>
</dbReference>
<dbReference type="InterPro" id="IPR057727">
    <property type="entry name" value="WCX_dom"/>
</dbReference>
<comment type="caution">
    <text evidence="5">The sequence shown here is derived from an EMBL/GenBank/DDBJ whole genome shotgun (WGS) entry which is preliminary data.</text>
</comment>
<dbReference type="PIRSF" id="PIRSF016838">
    <property type="entry name" value="PafC"/>
    <property type="match status" value="1"/>
</dbReference>
<dbReference type="GO" id="GO:0003677">
    <property type="term" value="F:DNA binding"/>
    <property type="evidence" value="ECO:0007669"/>
    <property type="project" value="UniProtKB-KW"/>
</dbReference>
<dbReference type="AlphaFoldDB" id="A0A8J4ELX5"/>
<keyword evidence="2 5" id="KW-0238">DNA-binding</keyword>
<dbReference type="Pfam" id="PF25583">
    <property type="entry name" value="WCX"/>
    <property type="match status" value="1"/>
</dbReference>
<sequence>MRCGTGFPQYAQGRVGASAWLASAAGSVAGSAMSVKSRYRGAPTCGRILAAAGATLRLMLQTSARLLRLLSLLESRRDWGGPELAERLGVSVRTVRRDVDKLRELGYPVAAATGTLGGYRLGAGAALPPLLLDDEEAVAVGVALRTAAGGAVTGIEETALSAMTKLEQVLPPRLRHRVRALNVSVLRVPAAAGPTVDPQVLTTLAAVCRDTERVRFDYRSHDGDDTVRTVEPYRLVAWGRRWYLVAYDLDRDDWRTFRVDRITPRIPTGPRFTPRPLPADDLAEYVARRVSTAPWRYQATVRVLVGADELAKRMPASAGQIDPVDEHSCLLRTGADNIDMLAVYLGMFGADFEVLDPPELVTAVAALADRYARAARP</sequence>
<keyword evidence="1" id="KW-0805">Transcription regulation</keyword>
<dbReference type="GO" id="GO:0003700">
    <property type="term" value="F:DNA-binding transcription factor activity"/>
    <property type="evidence" value="ECO:0007669"/>
    <property type="project" value="InterPro"/>
</dbReference>
<feature type="domain" description="HTH deoR-type" evidence="4">
    <location>
        <begin position="62"/>
        <end position="121"/>
    </location>
</feature>
<dbReference type="InterPro" id="IPR036388">
    <property type="entry name" value="WH-like_DNA-bd_sf"/>
</dbReference>
<keyword evidence="6" id="KW-1185">Reference proteome</keyword>
<dbReference type="Pfam" id="PF13280">
    <property type="entry name" value="WYL"/>
    <property type="match status" value="1"/>
</dbReference>
<evidence type="ECO:0000256" key="3">
    <source>
        <dbReference type="ARBA" id="ARBA00023163"/>
    </source>
</evidence>
<dbReference type="InterPro" id="IPR026881">
    <property type="entry name" value="WYL_dom"/>
</dbReference>
<dbReference type="PANTHER" id="PTHR34580">
    <property type="match status" value="1"/>
</dbReference>
<dbReference type="InterPro" id="IPR036390">
    <property type="entry name" value="WH_DNA-bd_sf"/>
</dbReference>
<dbReference type="InterPro" id="IPR018356">
    <property type="entry name" value="Tscrpt_reg_HTH_DeoR_CS"/>
</dbReference>
<keyword evidence="3" id="KW-0804">Transcription</keyword>
<evidence type="ECO:0000313" key="5">
    <source>
        <dbReference type="EMBL" id="GIL26049.1"/>
    </source>
</evidence>